<reference evidence="10" key="1">
    <citation type="journal article" date="2008" name="Nature">
        <title>The amphioxus genome and the evolution of the chordate karyotype.</title>
        <authorList>
            <consortium name="US DOE Joint Genome Institute (JGI-PGF)"/>
            <person name="Putnam N.H."/>
            <person name="Butts T."/>
            <person name="Ferrier D.E.K."/>
            <person name="Furlong R.F."/>
            <person name="Hellsten U."/>
            <person name="Kawashima T."/>
            <person name="Robinson-Rechavi M."/>
            <person name="Shoguchi E."/>
            <person name="Terry A."/>
            <person name="Yu J.-K."/>
            <person name="Benito-Gutierrez E.L."/>
            <person name="Dubchak I."/>
            <person name="Garcia-Fernandez J."/>
            <person name="Gibson-Brown J.J."/>
            <person name="Grigoriev I.V."/>
            <person name="Horton A.C."/>
            <person name="de Jong P.J."/>
            <person name="Jurka J."/>
            <person name="Kapitonov V.V."/>
            <person name="Kohara Y."/>
            <person name="Kuroki Y."/>
            <person name="Lindquist E."/>
            <person name="Lucas S."/>
            <person name="Osoegawa K."/>
            <person name="Pennacchio L.A."/>
            <person name="Salamov A.A."/>
            <person name="Satou Y."/>
            <person name="Sauka-Spengler T."/>
            <person name="Schmutz J."/>
            <person name="Shin-I T."/>
            <person name="Toyoda A."/>
            <person name="Bronner-Fraser M."/>
            <person name="Fujiyama A."/>
            <person name="Holland L.Z."/>
            <person name="Holland P.W.H."/>
            <person name="Satoh N."/>
            <person name="Rokhsar D.S."/>
        </authorList>
    </citation>
    <scope>NUCLEOTIDE SEQUENCE [LARGE SCALE GENOMIC DNA]</scope>
    <source>
        <strain evidence="10">S238N-H82</strain>
        <tissue evidence="10">Testes</tissue>
    </source>
</reference>
<dbReference type="PROSITE" id="PS50221">
    <property type="entry name" value="GAIN_B"/>
    <property type="match status" value="1"/>
</dbReference>
<keyword evidence="4 7" id="KW-0472">Membrane</keyword>
<name>C3XRG5_BRAFL</name>
<dbReference type="GO" id="GO:0004930">
    <property type="term" value="F:G protein-coupled receptor activity"/>
    <property type="evidence" value="ECO:0007669"/>
    <property type="project" value="InterPro"/>
</dbReference>
<dbReference type="InterPro" id="IPR017981">
    <property type="entry name" value="GPCR_2-like_7TM"/>
</dbReference>
<dbReference type="Gene3D" id="1.20.1070.10">
    <property type="entry name" value="Rhodopsin 7-helix transmembrane proteins"/>
    <property type="match status" value="1"/>
</dbReference>
<gene>
    <name evidence="10" type="ORF">BRAFLDRAFT_68239</name>
</gene>
<evidence type="ECO:0000256" key="1">
    <source>
        <dbReference type="ARBA" id="ARBA00004141"/>
    </source>
</evidence>
<protein>
    <recommendedName>
        <fullName evidence="11">GPS domain-containing protein</fullName>
    </recommendedName>
</protein>
<evidence type="ECO:0000256" key="3">
    <source>
        <dbReference type="ARBA" id="ARBA00022989"/>
    </source>
</evidence>
<dbReference type="PROSITE" id="PS50261">
    <property type="entry name" value="G_PROTEIN_RECEP_F2_4"/>
    <property type="match status" value="1"/>
</dbReference>
<dbReference type="PANTHER" id="PTHR12011:SF471">
    <property type="entry name" value="G-PROTEIN COUPLED RECEPTORS FAMILY 2 PROFILE 2 DOMAIN-CONTAINING PROTEIN"/>
    <property type="match status" value="1"/>
</dbReference>
<dbReference type="Pfam" id="PF00002">
    <property type="entry name" value="7tm_2"/>
    <property type="match status" value="1"/>
</dbReference>
<feature type="domain" description="GAIN-B" evidence="8">
    <location>
        <begin position="97"/>
        <end position="257"/>
    </location>
</feature>
<evidence type="ECO:0000256" key="4">
    <source>
        <dbReference type="ARBA" id="ARBA00023136"/>
    </source>
</evidence>
<dbReference type="SMART" id="SM00303">
    <property type="entry name" value="GPS"/>
    <property type="match status" value="1"/>
</dbReference>
<feature type="region of interest" description="Disordered" evidence="6">
    <location>
        <begin position="32"/>
        <end position="55"/>
    </location>
</feature>
<dbReference type="FunFam" id="1.20.1070.10:FF:001019">
    <property type="entry name" value="Uncharacterized protein"/>
    <property type="match status" value="1"/>
</dbReference>
<dbReference type="GO" id="GO:0007166">
    <property type="term" value="P:cell surface receptor signaling pathway"/>
    <property type="evidence" value="ECO:0007669"/>
    <property type="project" value="InterPro"/>
</dbReference>
<dbReference type="PANTHER" id="PTHR12011">
    <property type="entry name" value="ADHESION G-PROTEIN COUPLED RECEPTOR"/>
    <property type="match status" value="1"/>
</dbReference>
<proteinExistence type="predicted"/>
<dbReference type="EMBL" id="GG666456">
    <property type="protein sequence ID" value="EEN69283.1"/>
    <property type="molecule type" value="Genomic_DNA"/>
</dbReference>
<sequence length="349" mass="38906">MTVLHADFVKVIAVACFFYNVNYSMVAAKTSQSSKESKSGGSSNHPGPGTGRNGNCWQCSIDSQKYKDKNMQWMNLSHIGGGISDNFFVISKTGPGKSRSDCSGHWSIQCEDSSNVTLLGGRTIHLNITCTRSTEDNGSTTRTECLQFNVNDSIPGQKNPRNCTEHRCTSRWVRDLEDQTMIRCGNALLKKLHNYTDGAWSAIPKTTNTTFCVFWNVSTGNWSEEGCAMKKRNRTHTTCECDHLTSFAILVDTTGQQVVCDVIAIVLHYLFLAVFTWMCVEGVELYVLLVKVFNLKMNRLLYYHLVGYGAPAVVVGISVVIDYFFEFEYKDEGSGTEEEGFFDGYGTNT</sequence>
<organism>
    <name type="scientific">Branchiostoma floridae</name>
    <name type="common">Florida lancelet</name>
    <name type="synonym">Amphioxus</name>
    <dbReference type="NCBI Taxonomy" id="7739"/>
    <lineage>
        <taxon>Eukaryota</taxon>
        <taxon>Metazoa</taxon>
        <taxon>Chordata</taxon>
        <taxon>Cephalochordata</taxon>
        <taxon>Leptocardii</taxon>
        <taxon>Amphioxiformes</taxon>
        <taxon>Branchiostomatidae</taxon>
        <taxon>Branchiostoma</taxon>
    </lineage>
</organism>
<evidence type="ECO:0000259" key="9">
    <source>
        <dbReference type="PROSITE" id="PS50261"/>
    </source>
</evidence>
<evidence type="ECO:0000259" key="8">
    <source>
        <dbReference type="PROSITE" id="PS50221"/>
    </source>
</evidence>
<feature type="compositionally biased region" description="Low complexity" evidence="6">
    <location>
        <begin position="32"/>
        <end position="43"/>
    </location>
</feature>
<evidence type="ECO:0000256" key="2">
    <source>
        <dbReference type="ARBA" id="ARBA00022692"/>
    </source>
</evidence>
<accession>C3XRG5</accession>
<feature type="transmembrane region" description="Helical" evidence="7">
    <location>
        <begin position="266"/>
        <end position="289"/>
    </location>
</feature>
<evidence type="ECO:0000256" key="6">
    <source>
        <dbReference type="SAM" id="MobiDB-lite"/>
    </source>
</evidence>
<keyword evidence="5" id="KW-1015">Disulfide bond</keyword>
<keyword evidence="3 7" id="KW-1133">Transmembrane helix</keyword>
<evidence type="ECO:0000256" key="5">
    <source>
        <dbReference type="ARBA" id="ARBA00023157"/>
    </source>
</evidence>
<feature type="domain" description="G-protein coupled receptors family 2 profile 2" evidence="9">
    <location>
        <begin position="244"/>
        <end position="349"/>
    </location>
</feature>
<comment type="subcellular location">
    <subcellularLocation>
        <location evidence="1">Membrane</location>
        <topology evidence="1">Multi-pass membrane protein</topology>
    </subcellularLocation>
</comment>
<dbReference type="InterPro" id="IPR000203">
    <property type="entry name" value="GPS"/>
</dbReference>
<evidence type="ECO:0008006" key="11">
    <source>
        <dbReference type="Google" id="ProtNLM"/>
    </source>
</evidence>
<dbReference type="InterPro" id="IPR000832">
    <property type="entry name" value="GPCR_2_secretin-like"/>
</dbReference>
<dbReference type="AlphaFoldDB" id="C3XRG5"/>
<dbReference type="InterPro" id="IPR057244">
    <property type="entry name" value="GAIN_B"/>
</dbReference>
<dbReference type="GO" id="GO:0016020">
    <property type="term" value="C:membrane"/>
    <property type="evidence" value="ECO:0007669"/>
    <property type="project" value="UniProtKB-SubCell"/>
</dbReference>
<evidence type="ECO:0000256" key="7">
    <source>
        <dbReference type="SAM" id="Phobius"/>
    </source>
</evidence>
<keyword evidence="2 7" id="KW-0812">Transmembrane</keyword>
<dbReference type="STRING" id="7739.C3XRG5"/>
<feature type="transmembrane region" description="Helical" evidence="7">
    <location>
        <begin position="301"/>
        <end position="325"/>
    </location>
</feature>
<evidence type="ECO:0000313" key="10">
    <source>
        <dbReference type="EMBL" id="EEN69283.1"/>
    </source>
</evidence>
<dbReference type="InParanoid" id="C3XRG5"/>
<dbReference type="eggNOG" id="KOG4193">
    <property type="taxonomic scope" value="Eukaryota"/>
</dbReference>